<reference evidence="9 10" key="1">
    <citation type="journal article" date="2016" name="Nat. Commun.">
        <title>Thousands of microbial genomes shed light on interconnected biogeochemical processes in an aquifer system.</title>
        <authorList>
            <person name="Anantharaman K."/>
            <person name="Brown C.T."/>
            <person name="Hug L.A."/>
            <person name="Sharon I."/>
            <person name="Castelle C.J."/>
            <person name="Probst A.J."/>
            <person name="Thomas B.C."/>
            <person name="Singh A."/>
            <person name="Wilkins M.J."/>
            <person name="Karaoz U."/>
            <person name="Brodie E.L."/>
            <person name="Williams K.H."/>
            <person name="Hubbard S.S."/>
            <person name="Banfield J.F."/>
        </authorList>
    </citation>
    <scope>NUCLEOTIDE SEQUENCE [LARGE SCALE GENOMIC DNA]</scope>
</reference>
<evidence type="ECO:0000313" key="10">
    <source>
        <dbReference type="Proteomes" id="UP000178999"/>
    </source>
</evidence>
<accession>A0A1F8CWY2</accession>
<protein>
    <recommendedName>
        <fullName evidence="5 6">Large ribosomal subunit protein uL16</fullName>
    </recommendedName>
</protein>
<dbReference type="PANTHER" id="PTHR12220">
    <property type="entry name" value="50S/60S RIBOSOMAL PROTEIN L16"/>
    <property type="match status" value="1"/>
</dbReference>
<gene>
    <name evidence="6" type="primary">rplP</name>
    <name evidence="9" type="ORF">A2382_05175</name>
</gene>
<dbReference type="Pfam" id="PF00252">
    <property type="entry name" value="Ribosomal_L16"/>
    <property type="match status" value="1"/>
</dbReference>
<dbReference type="PANTHER" id="PTHR12220:SF13">
    <property type="entry name" value="LARGE RIBOSOMAL SUBUNIT PROTEIN UL16M"/>
    <property type="match status" value="1"/>
</dbReference>
<dbReference type="AlphaFoldDB" id="A0A1F8CWY2"/>
<name>A0A1F8CWY2_9BACT</name>
<dbReference type="Proteomes" id="UP000178999">
    <property type="component" value="Unassembled WGS sequence"/>
</dbReference>
<comment type="caution">
    <text evidence="9">The sequence shown here is derived from an EMBL/GenBank/DDBJ whole genome shotgun (WGS) entry which is preliminary data.</text>
</comment>
<evidence type="ECO:0000256" key="1">
    <source>
        <dbReference type="ARBA" id="ARBA00008931"/>
    </source>
</evidence>
<evidence type="ECO:0000256" key="6">
    <source>
        <dbReference type="HAMAP-Rule" id="MF_01342"/>
    </source>
</evidence>
<evidence type="ECO:0000256" key="8">
    <source>
        <dbReference type="RuleBase" id="RU004414"/>
    </source>
</evidence>
<keyword evidence="2 6" id="KW-0820">tRNA-binding</keyword>
<dbReference type="PROSITE" id="PS00586">
    <property type="entry name" value="RIBOSOMAL_L16_1"/>
    <property type="match status" value="1"/>
</dbReference>
<dbReference type="Gene3D" id="3.90.1170.10">
    <property type="entry name" value="Ribosomal protein L10e/L16"/>
    <property type="match status" value="1"/>
</dbReference>
<dbReference type="InterPro" id="IPR020798">
    <property type="entry name" value="Ribosomal_uL16_CS"/>
</dbReference>
<comment type="subunit">
    <text evidence="6 8">Part of the 50S ribosomal subunit.</text>
</comment>
<dbReference type="PRINTS" id="PR00060">
    <property type="entry name" value="RIBOSOMALL16"/>
</dbReference>
<keyword evidence="3 6" id="KW-0689">Ribosomal protein</keyword>
<dbReference type="NCBIfam" id="TIGR01164">
    <property type="entry name" value="rplP_bact"/>
    <property type="match status" value="1"/>
</dbReference>
<proteinExistence type="inferred from homology"/>
<evidence type="ECO:0000256" key="3">
    <source>
        <dbReference type="ARBA" id="ARBA00022980"/>
    </source>
</evidence>
<dbReference type="HAMAP" id="MF_01342">
    <property type="entry name" value="Ribosomal_uL16"/>
    <property type="match status" value="1"/>
</dbReference>
<dbReference type="InterPro" id="IPR000114">
    <property type="entry name" value="Ribosomal_uL16_bact-type"/>
</dbReference>
<dbReference type="GO" id="GO:0003735">
    <property type="term" value="F:structural constituent of ribosome"/>
    <property type="evidence" value="ECO:0007669"/>
    <property type="project" value="InterPro"/>
</dbReference>
<sequence length="135" mass="14883">MLQPKRSKHRKAFRGRRRGVSIRGSVLSFGEFGLKALGCDWLSGAQIEAGRRAITNGLKRKGRVWIRVFPDKPVSARSAGQRMGGGKGDVDRYVAVITPGRIIFEVTGPDELLLKLALKKAADKMPFKTAIVHKD</sequence>
<dbReference type="FunFam" id="3.90.1170.10:FF:000001">
    <property type="entry name" value="50S ribosomal protein L16"/>
    <property type="match status" value="1"/>
</dbReference>
<dbReference type="EMBL" id="MGHY01000005">
    <property type="protein sequence ID" value="OGM80045.1"/>
    <property type="molecule type" value="Genomic_DNA"/>
</dbReference>
<evidence type="ECO:0000313" key="9">
    <source>
        <dbReference type="EMBL" id="OGM80045.1"/>
    </source>
</evidence>
<comment type="function">
    <text evidence="6 8">Binds 23S rRNA and is also seen to make contacts with the A and possibly P site tRNAs.</text>
</comment>
<dbReference type="STRING" id="1802538.A2382_05175"/>
<dbReference type="GO" id="GO:0000049">
    <property type="term" value="F:tRNA binding"/>
    <property type="evidence" value="ECO:0007669"/>
    <property type="project" value="UniProtKB-KW"/>
</dbReference>
<dbReference type="InterPro" id="IPR016180">
    <property type="entry name" value="Ribosomal_uL16_dom"/>
</dbReference>
<keyword evidence="6 8" id="KW-0699">rRNA-binding</keyword>
<dbReference type="SUPFAM" id="SSF54686">
    <property type="entry name" value="Ribosomal protein L16p/L10e"/>
    <property type="match status" value="1"/>
</dbReference>
<dbReference type="GO" id="GO:0022625">
    <property type="term" value="C:cytosolic large ribosomal subunit"/>
    <property type="evidence" value="ECO:0007669"/>
    <property type="project" value="TreeGrafter"/>
</dbReference>
<keyword evidence="4 6" id="KW-0687">Ribonucleoprotein</keyword>
<dbReference type="InterPro" id="IPR036920">
    <property type="entry name" value="Ribosomal_uL16_sf"/>
</dbReference>
<dbReference type="GO" id="GO:0006412">
    <property type="term" value="P:translation"/>
    <property type="evidence" value="ECO:0007669"/>
    <property type="project" value="UniProtKB-UniRule"/>
</dbReference>
<evidence type="ECO:0000256" key="5">
    <source>
        <dbReference type="ARBA" id="ARBA00035198"/>
    </source>
</evidence>
<organism evidence="9 10">
    <name type="scientific">Candidatus Woesebacteria bacterium RIFOXYB1_FULL_38_16</name>
    <dbReference type="NCBI Taxonomy" id="1802538"/>
    <lineage>
        <taxon>Bacteria</taxon>
        <taxon>Candidatus Woeseibacteriota</taxon>
    </lineage>
</organism>
<comment type="similarity">
    <text evidence="1 6 7">Belongs to the universal ribosomal protein uL16 family.</text>
</comment>
<evidence type="ECO:0000256" key="7">
    <source>
        <dbReference type="RuleBase" id="RU004413"/>
    </source>
</evidence>
<keyword evidence="6 8" id="KW-0694">RNA-binding</keyword>
<dbReference type="GO" id="GO:0019843">
    <property type="term" value="F:rRNA binding"/>
    <property type="evidence" value="ECO:0007669"/>
    <property type="project" value="UniProtKB-UniRule"/>
</dbReference>
<dbReference type="CDD" id="cd01433">
    <property type="entry name" value="Ribosomal_L16_L10e"/>
    <property type="match status" value="1"/>
</dbReference>
<evidence type="ECO:0000256" key="2">
    <source>
        <dbReference type="ARBA" id="ARBA00022555"/>
    </source>
</evidence>
<dbReference type="InterPro" id="IPR047873">
    <property type="entry name" value="Ribosomal_uL16"/>
</dbReference>
<evidence type="ECO:0000256" key="4">
    <source>
        <dbReference type="ARBA" id="ARBA00023274"/>
    </source>
</evidence>